<dbReference type="Proteomes" id="UP000219788">
    <property type="component" value="Unassembled WGS sequence"/>
</dbReference>
<dbReference type="AlphaFoldDB" id="A0A2A7U4J6"/>
<dbReference type="SUPFAM" id="SSF52833">
    <property type="entry name" value="Thioredoxin-like"/>
    <property type="match status" value="1"/>
</dbReference>
<accession>A0A2A7U4J6</accession>
<dbReference type="PANTHER" id="PTHR30041:SF8">
    <property type="entry name" value="PROTEIN YFFB"/>
    <property type="match status" value="1"/>
</dbReference>
<dbReference type="RefSeq" id="WP_035594387.1">
    <property type="nucleotide sequence ID" value="NZ_AP028090.1"/>
</dbReference>
<evidence type="ECO:0000313" key="3">
    <source>
        <dbReference type="EMBL" id="PEH73275.1"/>
    </source>
</evidence>
<dbReference type="OrthoDB" id="9803749at2"/>
<dbReference type="PANTHER" id="PTHR30041">
    <property type="entry name" value="ARSENATE REDUCTASE"/>
    <property type="match status" value="1"/>
</dbReference>
<dbReference type="InterPro" id="IPR006504">
    <property type="entry name" value="Tscrpt_reg_Spx/MgsR"/>
</dbReference>
<dbReference type="Gene3D" id="3.40.30.10">
    <property type="entry name" value="Glutaredoxin"/>
    <property type="match status" value="1"/>
</dbReference>
<dbReference type="CDD" id="cd03035">
    <property type="entry name" value="ArsC_Yffb"/>
    <property type="match status" value="1"/>
</dbReference>
<evidence type="ECO:0000256" key="2">
    <source>
        <dbReference type="PROSITE-ProRule" id="PRU01282"/>
    </source>
</evidence>
<dbReference type="EMBL" id="PDDV01000013">
    <property type="protein sequence ID" value="PEH73275.1"/>
    <property type="molecule type" value="Genomic_DNA"/>
</dbReference>
<reference evidence="4" key="1">
    <citation type="submission" date="2017-09" db="EMBL/GenBank/DDBJ databases">
        <title>FDA dAtabase for Regulatory Grade micrObial Sequences (FDA-ARGOS): Supporting development and validation of Infectious Disease Dx tests.</title>
        <authorList>
            <person name="Goldberg B."/>
            <person name="Campos J."/>
            <person name="Tallon L."/>
            <person name="Sadzewicz L."/>
            <person name="Ott S."/>
            <person name="Zhao X."/>
            <person name="Nagaraj S."/>
            <person name="Vavikolanu K."/>
            <person name="Aluvathingal J."/>
            <person name="Nadendla S."/>
            <person name="Geyer C."/>
            <person name="Sichtig H."/>
        </authorList>
    </citation>
    <scope>NUCLEOTIDE SEQUENCE [LARGE SCALE GENOMIC DNA]</scope>
    <source>
        <strain evidence="4">FDAARGOS_370</strain>
    </source>
</reference>
<gene>
    <name evidence="3" type="ORF">CRM76_15765</name>
</gene>
<dbReference type="PROSITE" id="PS51353">
    <property type="entry name" value="ARSC"/>
    <property type="match status" value="1"/>
</dbReference>
<evidence type="ECO:0000313" key="4">
    <source>
        <dbReference type="Proteomes" id="UP000219788"/>
    </source>
</evidence>
<dbReference type="Pfam" id="PF03960">
    <property type="entry name" value="ArsC"/>
    <property type="match status" value="1"/>
</dbReference>
<organism evidence="3 4">
    <name type="scientific">Edwardsiella tarda</name>
    <dbReference type="NCBI Taxonomy" id="636"/>
    <lineage>
        <taxon>Bacteria</taxon>
        <taxon>Pseudomonadati</taxon>
        <taxon>Pseudomonadota</taxon>
        <taxon>Gammaproteobacteria</taxon>
        <taxon>Enterobacterales</taxon>
        <taxon>Hafniaceae</taxon>
        <taxon>Edwardsiella</taxon>
    </lineage>
</organism>
<dbReference type="InterPro" id="IPR036249">
    <property type="entry name" value="Thioredoxin-like_sf"/>
</dbReference>
<proteinExistence type="inferred from homology"/>
<comment type="caution">
    <text evidence="3">The sequence shown here is derived from an EMBL/GenBank/DDBJ whole genome shotgun (WGS) entry which is preliminary data.</text>
</comment>
<protein>
    <submittedName>
        <fullName evidence="3">ArsC family reductase</fullName>
    </submittedName>
</protein>
<evidence type="ECO:0000256" key="1">
    <source>
        <dbReference type="ARBA" id="ARBA00007198"/>
    </source>
</evidence>
<dbReference type="STRING" id="636.AAW15_11120"/>
<dbReference type="InterPro" id="IPR006660">
    <property type="entry name" value="Arsenate_reductase-like"/>
</dbReference>
<sequence length="127" mass="14186">MTTPSSSPAPVIYGIKNCDTVKKARKWLDERQIAYRFHDYRSDGLEAALLHDFIARLGVTALLNTRGTTWRGLDEATRAQAQQAEGALQLMLAHPALIKRPLLQQGERLLLGFKAETYAAFFAEEAL</sequence>
<dbReference type="NCBIfam" id="NF008107">
    <property type="entry name" value="PRK10853.1"/>
    <property type="match status" value="1"/>
</dbReference>
<dbReference type="NCBIfam" id="TIGR01617">
    <property type="entry name" value="arsC_related"/>
    <property type="match status" value="1"/>
</dbReference>
<comment type="similarity">
    <text evidence="1 2">Belongs to the ArsC family.</text>
</comment>
<name>A0A2A7U4J6_EDWTA</name>